<evidence type="ECO:0000256" key="1">
    <source>
        <dbReference type="SAM" id="MobiDB-lite"/>
    </source>
</evidence>
<feature type="region of interest" description="Disordered" evidence="1">
    <location>
        <begin position="63"/>
        <end position="185"/>
    </location>
</feature>
<dbReference type="Proteomes" id="UP001178507">
    <property type="component" value="Unassembled WGS sequence"/>
</dbReference>
<keyword evidence="3" id="KW-1185">Reference proteome</keyword>
<evidence type="ECO:0000313" key="2">
    <source>
        <dbReference type="EMBL" id="CAJ1397349.1"/>
    </source>
</evidence>
<gene>
    <name evidence="2" type="ORF">EVOR1521_LOCUS21386</name>
</gene>
<feature type="compositionally biased region" description="Basic and acidic residues" evidence="1">
    <location>
        <begin position="156"/>
        <end position="167"/>
    </location>
</feature>
<feature type="region of interest" description="Disordered" evidence="1">
    <location>
        <begin position="293"/>
        <end position="346"/>
    </location>
</feature>
<name>A0AA36J1G5_9DINO</name>
<evidence type="ECO:0000313" key="3">
    <source>
        <dbReference type="Proteomes" id="UP001178507"/>
    </source>
</evidence>
<organism evidence="2 3">
    <name type="scientific">Effrenium voratum</name>
    <dbReference type="NCBI Taxonomy" id="2562239"/>
    <lineage>
        <taxon>Eukaryota</taxon>
        <taxon>Sar</taxon>
        <taxon>Alveolata</taxon>
        <taxon>Dinophyceae</taxon>
        <taxon>Suessiales</taxon>
        <taxon>Symbiodiniaceae</taxon>
        <taxon>Effrenium</taxon>
    </lineage>
</organism>
<feature type="compositionally biased region" description="Basic and acidic residues" evidence="1">
    <location>
        <begin position="81"/>
        <end position="95"/>
    </location>
</feature>
<feature type="compositionally biased region" description="Pro residues" evidence="1">
    <location>
        <begin position="306"/>
        <end position="315"/>
    </location>
</feature>
<reference evidence="2" key="1">
    <citation type="submission" date="2023-08" db="EMBL/GenBank/DDBJ databases">
        <authorList>
            <person name="Chen Y."/>
            <person name="Shah S."/>
            <person name="Dougan E. K."/>
            <person name="Thang M."/>
            <person name="Chan C."/>
        </authorList>
    </citation>
    <scope>NUCLEOTIDE SEQUENCE</scope>
</reference>
<dbReference type="AlphaFoldDB" id="A0AA36J1G5"/>
<accession>A0AA36J1G5</accession>
<dbReference type="EMBL" id="CAUJNA010003263">
    <property type="protein sequence ID" value="CAJ1397349.1"/>
    <property type="molecule type" value="Genomic_DNA"/>
</dbReference>
<comment type="caution">
    <text evidence="2">The sequence shown here is derived from an EMBL/GenBank/DDBJ whole genome shotgun (WGS) entry which is preliminary data.</text>
</comment>
<proteinExistence type="predicted"/>
<sequence length="527" mass="56334">MPGWATLFESFLSGLIDGRDVWSLAFDVLKIGLQLTVQTGQELSSEGKLVTIQGDVTPQVPRLPIPVESGRRKTIIGVPGEAEKKVKAEKVEKPAPEAPEPEAPEAPEAPAPAPSSEAPEEKPQVMGQPPVEDSEPQVREAPKAKVLAPEAPAPEPEPKVERSESPPKGKVRVKSRQPSLVEDSRNVRAENLQELLQEVYDKFRRCSAQLREAETKKVQAAHTPGAEDTDLADTWQEVEWLRQAVVGMHSHLLLAQKRQNVLEKKCQEFRDRISEAKGTSATASAVSQATVVSQATAMSQTTQEPPRTPDVPPPERLAAPQRGRGPVAMNCLQPPPAQMRASSAPQVGLVRRQVSQAQPLASPLTSSELMLPSPRLHVRAEVPADVRLAPVYASPLTSSRSAGPGPQAPTYVSAYQAAPRELSSTPRRAPKVEGAVILLPSPRGMSASPMAPVAPGMGVRAWLSPTPASPSAGLPGLLYGHAPAFLQGPALSRPQVLPGSWSVPAPPQLASPVPSQRFPIFAQSSRI</sequence>
<protein>
    <submittedName>
        <fullName evidence="2">Uncharacterized protein</fullName>
    </submittedName>
</protein>